<keyword evidence="4 5" id="KW-0472">Membrane</keyword>
<protein>
    <submittedName>
        <fullName evidence="6">DoxX family protein</fullName>
    </submittedName>
</protein>
<evidence type="ECO:0000256" key="1">
    <source>
        <dbReference type="ARBA" id="ARBA00004141"/>
    </source>
</evidence>
<dbReference type="Pfam" id="PF13564">
    <property type="entry name" value="DoxX_2"/>
    <property type="match status" value="1"/>
</dbReference>
<comment type="subcellular location">
    <subcellularLocation>
        <location evidence="1">Membrane</location>
        <topology evidence="1">Multi-pass membrane protein</topology>
    </subcellularLocation>
</comment>
<feature type="transmembrane region" description="Helical" evidence="5">
    <location>
        <begin position="6"/>
        <end position="24"/>
    </location>
</feature>
<gene>
    <name evidence="6" type="ORF">HPE63_02330</name>
</gene>
<dbReference type="Proteomes" id="UP000598350">
    <property type="component" value="Unassembled WGS sequence"/>
</dbReference>
<dbReference type="EMBL" id="JABTCG010000001">
    <property type="protein sequence ID" value="MBD0849491.1"/>
    <property type="molecule type" value="Genomic_DNA"/>
</dbReference>
<sequence length="115" mass="12658">MSLPTLLTFFSGFSFLFFGAASLYTSEMKSEFIRYGLENSRIAVGALQFLGAMGLLLGYVYSPLVQSLAALGLSILMLLGFLVRLRIRDSFIQSAPSLIYAVLNAILFIMLLEKS</sequence>
<keyword evidence="7" id="KW-1185">Reference proteome</keyword>
<evidence type="ECO:0000313" key="6">
    <source>
        <dbReference type="EMBL" id="MBD0849491.1"/>
    </source>
</evidence>
<feature type="transmembrane region" description="Helical" evidence="5">
    <location>
        <begin position="68"/>
        <end position="87"/>
    </location>
</feature>
<evidence type="ECO:0000256" key="5">
    <source>
        <dbReference type="SAM" id="Phobius"/>
    </source>
</evidence>
<evidence type="ECO:0000313" key="7">
    <source>
        <dbReference type="Proteomes" id="UP000598350"/>
    </source>
</evidence>
<accession>A0ABR7V726</accession>
<keyword evidence="3 5" id="KW-1133">Transmembrane helix</keyword>
<evidence type="ECO:0000256" key="2">
    <source>
        <dbReference type="ARBA" id="ARBA00022692"/>
    </source>
</evidence>
<reference evidence="6 7" key="1">
    <citation type="submission" date="2020-05" db="EMBL/GenBank/DDBJ databases">
        <title>The draft genome sequence of Maribacter arenosus CAU 1321.</title>
        <authorList>
            <person name="Mu L."/>
        </authorList>
    </citation>
    <scope>NUCLEOTIDE SEQUENCE [LARGE SCALE GENOMIC DNA]</scope>
    <source>
        <strain evidence="6 7">CAU 1321</strain>
    </source>
</reference>
<name>A0ABR7V726_9FLAO</name>
<proteinExistence type="predicted"/>
<evidence type="ECO:0000256" key="4">
    <source>
        <dbReference type="ARBA" id="ARBA00023136"/>
    </source>
</evidence>
<comment type="caution">
    <text evidence="6">The sequence shown here is derived from an EMBL/GenBank/DDBJ whole genome shotgun (WGS) entry which is preliminary data.</text>
</comment>
<keyword evidence="2 5" id="KW-0812">Transmembrane</keyword>
<evidence type="ECO:0000256" key="3">
    <source>
        <dbReference type="ARBA" id="ARBA00022989"/>
    </source>
</evidence>
<feature type="transmembrane region" description="Helical" evidence="5">
    <location>
        <begin position="44"/>
        <end position="62"/>
    </location>
</feature>
<feature type="transmembrane region" description="Helical" evidence="5">
    <location>
        <begin position="94"/>
        <end position="112"/>
    </location>
</feature>
<dbReference type="RefSeq" id="WP_188312615.1">
    <property type="nucleotide sequence ID" value="NZ_JABTCG010000001.1"/>
</dbReference>
<organism evidence="6 7">
    <name type="scientific">Maribacter arenosus</name>
    <dbReference type="NCBI Taxonomy" id="1854708"/>
    <lineage>
        <taxon>Bacteria</taxon>
        <taxon>Pseudomonadati</taxon>
        <taxon>Bacteroidota</taxon>
        <taxon>Flavobacteriia</taxon>
        <taxon>Flavobacteriales</taxon>
        <taxon>Flavobacteriaceae</taxon>
        <taxon>Maribacter</taxon>
    </lineage>
</organism>
<dbReference type="InterPro" id="IPR032808">
    <property type="entry name" value="DoxX"/>
</dbReference>